<dbReference type="Proteomes" id="UP001419268">
    <property type="component" value="Unassembled WGS sequence"/>
</dbReference>
<protein>
    <submittedName>
        <fullName evidence="1">Uncharacterized protein</fullName>
    </submittedName>
</protein>
<gene>
    <name evidence="1" type="ORF">Scep_019218</name>
</gene>
<evidence type="ECO:0000313" key="1">
    <source>
        <dbReference type="EMBL" id="KAK9111699.1"/>
    </source>
</evidence>
<comment type="caution">
    <text evidence="1">The sequence shown here is derived from an EMBL/GenBank/DDBJ whole genome shotgun (WGS) entry which is preliminary data.</text>
</comment>
<evidence type="ECO:0000313" key="2">
    <source>
        <dbReference type="Proteomes" id="UP001419268"/>
    </source>
</evidence>
<organism evidence="1 2">
    <name type="scientific">Stephania cephalantha</name>
    <dbReference type="NCBI Taxonomy" id="152367"/>
    <lineage>
        <taxon>Eukaryota</taxon>
        <taxon>Viridiplantae</taxon>
        <taxon>Streptophyta</taxon>
        <taxon>Embryophyta</taxon>
        <taxon>Tracheophyta</taxon>
        <taxon>Spermatophyta</taxon>
        <taxon>Magnoliopsida</taxon>
        <taxon>Ranunculales</taxon>
        <taxon>Menispermaceae</taxon>
        <taxon>Menispermoideae</taxon>
        <taxon>Cissampelideae</taxon>
        <taxon>Stephania</taxon>
    </lineage>
</organism>
<keyword evidence="2" id="KW-1185">Reference proteome</keyword>
<accession>A0AAP0NMN5</accession>
<name>A0AAP0NMN5_9MAGN</name>
<dbReference type="PANTHER" id="PTHR36323:SF1">
    <property type="entry name" value="MYOTUBULARIN-LIKE PROTEIN"/>
    <property type="match status" value="1"/>
</dbReference>
<proteinExistence type="predicted"/>
<sequence length="199" mass="22789">MSFSLKQMLCLGSPTLDHHRIKVSNKWEDTTDASLRCRQTKYRDEPTSPRVGCMGQMKRKSSNTNKKIINNKAGTNHKYLRLKSMLSGKNSIVGSSDYYHSNRFNKDGNNISHLSFRRKSCVGDVGSRVSNYKKIDRDDSELVYVAMSVADLDPPLPVNEKQRRSSSDEGVSLWRRRCGGGDLKSLQLHKYHQHHHENH</sequence>
<dbReference type="EMBL" id="JBBNAG010000008">
    <property type="protein sequence ID" value="KAK9111699.1"/>
    <property type="molecule type" value="Genomic_DNA"/>
</dbReference>
<reference evidence="1 2" key="1">
    <citation type="submission" date="2024-01" db="EMBL/GenBank/DDBJ databases">
        <title>Genome assemblies of Stephania.</title>
        <authorList>
            <person name="Yang L."/>
        </authorList>
    </citation>
    <scope>NUCLEOTIDE SEQUENCE [LARGE SCALE GENOMIC DNA]</scope>
    <source>
        <strain evidence="1">JXDWG</strain>
        <tissue evidence="1">Leaf</tissue>
    </source>
</reference>
<dbReference type="PANTHER" id="PTHR36323">
    <property type="entry name" value="MYOTUBULARIN-LIKE PROTEIN"/>
    <property type="match status" value="1"/>
</dbReference>
<dbReference type="AlphaFoldDB" id="A0AAP0NMN5"/>